<dbReference type="GO" id="GO:0012505">
    <property type="term" value="C:endomembrane system"/>
    <property type="evidence" value="ECO:0007669"/>
    <property type="project" value="TreeGrafter"/>
</dbReference>
<evidence type="ECO:0000256" key="3">
    <source>
        <dbReference type="ARBA" id="ARBA00022554"/>
    </source>
</evidence>
<dbReference type="AlphaFoldDB" id="A0AAD9U0L4"/>
<evidence type="ECO:0000256" key="4">
    <source>
        <dbReference type="ARBA" id="ARBA00023180"/>
    </source>
</evidence>
<name>A0AAD9U0L4_9ROSI</name>
<comment type="subcellular location">
    <subcellularLocation>
        <location evidence="1">Vacuole</location>
    </subcellularLocation>
</comment>
<keyword evidence="4" id="KW-0325">Glycoprotein</keyword>
<evidence type="ECO:0000256" key="2">
    <source>
        <dbReference type="ARBA" id="ARBA00009191"/>
    </source>
</evidence>
<dbReference type="Pfam" id="PF03088">
    <property type="entry name" value="Str_synth"/>
    <property type="match status" value="1"/>
</dbReference>
<sequence>MSPKLCVSACSGFVVACLLAFTLQIFFFSPISPDLLELPPPSSSDSHLLPTNTHLQRVIKLGEGHLKDPEDVWVDRNGVVYTATRDGWGLLKVSEDDVTILALHHVNGSKISFTDDVIEASDGSLYFSVASTKFGFDSWYLDMLEAKPHGQLLKYDPSSNETSILLDHLGFANGVALSRDEHYLVVCETLKFRCLKYWLKGETKGETEIFVQNLPGGPDNINLAPDGSFWVAILEFRSNVMDFVHTSKASKHLLAAFPKLFNLINPVTRKGMVINVAADGNIIRKFQDPNGKVMSFVTSAFEFEDHLYLGSLNSSFMENCH</sequence>
<dbReference type="PANTHER" id="PTHR10426:SF68">
    <property type="entry name" value="OS07G0614000 PROTEIN"/>
    <property type="match status" value="1"/>
</dbReference>
<dbReference type="SUPFAM" id="SSF63829">
    <property type="entry name" value="Calcium-dependent phosphotriesterase"/>
    <property type="match status" value="1"/>
</dbReference>
<dbReference type="InterPro" id="IPR011042">
    <property type="entry name" value="6-blade_b-propeller_TolB-like"/>
</dbReference>
<dbReference type="GO" id="GO:0005773">
    <property type="term" value="C:vacuole"/>
    <property type="evidence" value="ECO:0007669"/>
    <property type="project" value="UniProtKB-SubCell"/>
</dbReference>
<evidence type="ECO:0000259" key="5">
    <source>
        <dbReference type="Pfam" id="PF03088"/>
    </source>
</evidence>
<comment type="similarity">
    <text evidence="2">Belongs to the strictosidine synthase family.</text>
</comment>
<dbReference type="EMBL" id="JANJYI010000006">
    <property type="protein sequence ID" value="KAK2645199.1"/>
    <property type="molecule type" value="Genomic_DNA"/>
</dbReference>
<comment type="caution">
    <text evidence="6">The sequence shown here is derived from an EMBL/GenBank/DDBJ whole genome shotgun (WGS) entry which is preliminary data.</text>
</comment>
<keyword evidence="7" id="KW-1185">Reference proteome</keyword>
<dbReference type="Pfam" id="PF20067">
    <property type="entry name" value="SSL_N"/>
    <property type="match status" value="1"/>
</dbReference>
<reference evidence="6" key="1">
    <citation type="journal article" date="2023" name="Plant J.">
        <title>Genome sequences and population genomics provide insights into the demographic history, inbreeding, and mutation load of two 'living fossil' tree species of Dipteronia.</title>
        <authorList>
            <person name="Feng Y."/>
            <person name="Comes H.P."/>
            <person name="Chen J."/>
            <person name="Zhu S."/>
            <person name="Lu R."/>
            <person name="Zhang X."/>
            <person name="Li P."/>
            <person name="Qiu J."/>
            <person name="Olsen K.M."/>
            <person name="Qiu Y."/>
        </authorList>
    </citation>
    <scope>NUCLEOTIDE SEQUENCE</scope>
    <source>
        <strain evidence="6">KIB01</strain>
    </source>
</reference>
<evidence type="ECO:0000313" key="7">
    <source>
        <dbReference type="Proteomes" id="UP001280121"/>
    </source>
</evidence>
<accession>A0AAD9U0L4</accession>
<evidence type="ECO:0000256" key="1">
    <source>
        <dbReference type="ARBA" id="ARBA00004116"/>
    </source>
</evidence>
<proteinExistence type="inferred from homology"/>
<dbReference type="PANTHER" id="PTHR10426">
    <property type="entry name" value="STRICTOSIDINE SYNTHASE-RELATED"/>
    <property type="match status" value="1"/>
</dbReference>
<feature type="domain" description="Strictosidine synthase conserved region" evidence="5">
    <location>
        <begin position="118"/>
        <end position="202"/>
    </location>
</feature>
<keyword evidence="3" id="KW-0926">Vacuole</keyword>
<dbReference type="Gene3D" id="2.120.10.30">
    <property type="entry name" value="TolB, C-terminal domain"/>
    <property type="match status" value="1"/>
</dbReference>
<dbReference type="PROSITE" id="PS51257">
    <property type="entry name" value="PROKAR_LIPOPROTEIN"/>
    <property type="match status" value="1"/>
</dbReference>
<dbReference type="GO" id="GO:0016787">
    <property type="term" value="F:hydrolase activity"/>
    <property type="evidence" value="ECO:0007669"/>
    <property type="project" value="TreeGrafter"/>
</dbReference>
<evidence type="ECO:0000313" key="6">
    <source>
        <dbReference type="EMBL" id="KAK2645199.1"/>
    </source>
</evidence>
<gene>
    <name evidence="6" type="ORF">Ddye_020394</name>
</gene>
<dbReference type="Proteomes" id="UP001280121">
    <property type="component" value="Unassembled WGS sequence"/>
</dbReference>
<organism evidence="6 7">
    <name type="scientific">Dipteronia dyeriana</name>
    <dbReference type="NCBI Taxonomy" id="168575"/>
    <lineage>
        <taxon>Eukaryota</taxon>
        <taxon>Viridiplantae</taxon>
        <taxon>Streptophyta</taxon>
        <taxon>Embryophyta</taxon>
        <taxon>Tracheophyta</taxon>
        <taxon>Spermatophyta</taxon>
        <taxon>Magnoliopsida</taxon>
        <taxon>eudicotyledons</taxon>
        <taxon>Gunneridae</taxon>
        <taxon>Pentapetalae</taxon>
        <taxon>rosids</taxon>
        <taxon>malvids</taxon>
        <taxon>Sapindales</taxon>
        <taxon>Sapindaceae</taxon>
        <taxon>Hippocastanoideae</taxon>
        <taxon>Acereae</taxon>
        <taxon>Dipteronia</taxon>
    </lineage>
</organism>
<protein>
    <recommendedName>
        <fullName evidence="5">Strictosidine synthase conserved region domain-containing protein</fullName>
    </recommendedName>
</protein>
<dbReference type="InterPro" id="IPR018119">
    <property type="entry name" value="Strictosidine_synth_cons-reg"/>
</dbReference>